<dbReference type="Proteomes" id="UP001174136">
    <property type="component" value="Unassembled WGS sequence"/>
</dbReference>
<reference evidence="2" key="1">
    <citation type="journal article" date="2023" name="Front. Mar. Sci.">
        <title>A new Merluccius polli reference genome to investigate the effects of global change in West African waters.</title>
        <authorList>
            <person name="Mateo J.L."/>
            <person name="Blanco-Fernandez C."/>
            <person name="Garcia-Vazquez E."/>
            <person name="Machado-Schiaffino G."/>
        </authorList>
    </citation>
    <scope>NUCLEOTIDE SEQUENCE</scope>
    <source>
        <strain evidence="2">C29</strain>
        <tissue evidence="2">Fin</tissue>
    </source>
</reference>
<feature type="domain" description="DUF5641" evidence="1">
    <location>
        <begin position="3"/>
        <end position="77"/>
    </location>
</feature>
<keyword evidence="3" id="KW-1185">Reference proteome</keyword>
<name>A0AA47NPK8_MERPO</name>
<dbReference type="AlphaFoldDB" id="A0AA47NPK8"/>
<dbReference type="Pfam" id="PF18701">
    <property type="entry name" value="DUF5641"/>
    <property type="match status" value="1"/>
</dbReference>
<dbReference type="PANTHER" id="PTHR47331">
    <property type="entry name" value="PHD-TYPE DOMAIN-CONTAINING PROTEIN"/>
    <property type="match status" value="1"/>
</dbReference>
<gene>
    <name evidence="2" type="ORF">N1851_031062</name>
</gene>
<proteinExistence type="predicted"/>
<organism evidence="2 3">
    <name type="scientific">Merluccius polli</name>
    <name type="common">Benguela hake</name>
    <name type="synonym">Merluccius cadenati</name>
    <dbReference type="NCBI Taxonomy" id="89951"/>
    <lineage>
        <taxon>Eukaryota</taxon>
        <taxon>Metazoa</taxon>
        <taxon>Chordata</taxon>
        <taxon>Craniata</taxon>
        <taxon>Vertebrata</taxon>
        <taxon>Euteleostomi</taxon>
        <taxon>Actinopterygii</taxon>
        <taxon>Neopterygii</taxon>
        <taxon>Teleostei</taxon>
        <taxon>Neoteleostei</taxon>
        <taxon>Acanthomorphata</taxon>
        <taxon>Zeiogadaria</taxon>
        <taxon>Gadariae</taxon>
        <taxon>Gadiformes</taxon>
        <taxon>Gadoidei</taxon>
        <taxon>Merlucciidae</taxon>
        <taxon>Merluccius</taxon>
    </lineage>
</organism>
<dbReference type="EMBL" id="JAOPHQ010005988">
    <property type="protein sequence ID" value="KAK0133431.1"/>
    <property type="molecule type" value="Genomic_DNA"/>
</dbReference>
<dbReference type="PANTHER" id="PTHR47331:SF1">
    <property type="entry name" value="GAG-LIKE PROTEIN"/>
    <property type="match status" value="1"/>
</dbReference>
<sequence length="85" mass="9893">MLEYLPLLQERQKWNTKRRNFQCGDVVLVVDPNAPRGSWILGRIIEVFPDLKGLVRSVKIKTQNNILARPIMKLCLMLECDEDDP</sequence>
<evidence type="ECO:0000313" key="3">
    <source>
        <dbReference type="Proteomes" id="UP001174136"/>
    </source>
</evidence>
<comment type="caution">
    <text evidence="2">The sequence shown here is derived from an EMBL/GenBank/DDBJ whole genome shotgun (WGS) entry which is preliminary data.</text>
</comment>
<accession>A0AA47NPK8</accession>
<evidence type="ECO:0000313" key="2">
    <source>
        <dbReference type="EMBL" id="KAK0133431.1"/>
    </source>
</evidence>
<dbReference type="InterPro" id="IPR040676">
    <property type="entry name" value="DUF5641"/>
</dbReference>
<protein>
    <recommendedName>
        <fullName evidence="1">DUF5641 domain-containing protein</fullName>
    </recommendedName>
</protein>
<evidence type="ECO:0000259" key="1">
    <source>
        <dbReference type="Pfam" id="PF18701"/>
    </source>
</evidence>